<evidence type="ECO:0000256" key="9">
    <source>
        <dbReference type="HAMAP-Rule" id="MF_03104"/>
    </source>
</evidence>
<feature type="compositionally biased region" description="Low complexity" evidence="10">
    <location>
        <begin position="77"/>
        <end position="86"/>
    </location>
</feature>
<feature type="region of interest" description="Disordered" evidence="10">
    <location>
        <begin position="68"/>
        <end position="128"/>
    </location>
</feature>
<comment type="similarity">
    <text evidence="9">Belongs to the MDM12 family.</text>
</comment>
<dbReference type="VEuPathDB" id="FungiDB:TRICI_006199"/>
<protein>
    <recommendedName>
        <fullName evidence="9">Mitochondrial distribution and morphology protein 12</fullName>
    </recommendedName>
    <alternativeName>
        <fullName evidence="9">Mitochondrial inheritance component MDM12</fullName>
    </alternativeName>
</protein>
<dbReference type="GO" id="GO:0045040">
    <property type="term" value="P:protein insertion into mitochondrial outer membrane"/>
    <property type="evidence" value="ECO:0007669"/>
    <property type="project" value="UniProtKB-UniRule"/>
</dbReference>
<keyword evidence="8 9" id="KW-0472">Membrane</keyword>
<keyword evidence="6" id="KW-0446">Lipid-binding</keyword>
<evidence type="ECO:0000259" key="11">
    <source>
        <dbReference type="PROSITE" id="PS51847"/>
    </source>
</evidence>
<evidence type="ECO:0000256" key="10">
    <source>
        <dbReference type="SAM" id="MobiDB-lite"/>
    </source>
</evidence>
<evidence type="ECO:0000256" key="5">
    <source>
        <dbReference type="ARBA" id="ARBA00023055"/>
    </source>
</evidence>
<dbReference type="PROSITE" id="PS51847">
    <property type="entry name" value="SMP"/>
    <property type="match status" value="1"/>
</dbReference>
<keyword evidence="2" id="KW-0813">Transport</keyword>
<feature type="region of interest" description="Disordered" evidence="10">
    <location>
        <begin position="174"/>
        <end position="212"/>
    </location>
</feature>
<dbReference type="OrthoDB" id="3356905at2759"/>
<feature type="compositionally biased region" description="Polar residues" evidence="10">
    <location>
        <begin position="107"/>
        <end position="120"/>
    </location>
</feature>
<keyword evidence="3 9" id="KW-1000">Mitochondrion outer membrane</keyword>
<evidence type="ECO:0000256" key="7">
    <source>
        <dbReference type="ARBA" id="ARBA00023128"/>
    </source>
</evidence>
<dbReference type="CDD" id="cd21672">
    <property type="entry name" value="SMP_Mdm12"/>
    <property type="match status" value="1"/>
</dbReference>
<accession>A0A642UM11</accession>
<comment type="subunit">
    <text evidence="9">Component of the ER-mitochondria encounter structure (ERMES) or MDM complex, composed of MMM1, MDM10, MDM12 and MDM34. A MMM1 homodimer associates with one molecule of MDM12 on each side in a pairwise head-to-tail manner, and the SMP-LTD domains of MMM1 and MDM12 generate a continuous hydrophobic tunnel for phospholipid trafficking.</text>
</comment>
<dbReference type="PANTHER" id="PTHR28204:SF1">
    <property type="entry name" value="MITOCHONDRIAL DISTRIBUTION AND MORPHOLOGY PROTEIN 12"/>
    <property type="match status" value="1"/>
</dbReference>
<keyword evidence="7 9" id="KW-0496">Mitochondrion</keyword>
<dbReference type="InterPro" id="IPR031468">
    <property type="entry name" value="SMP_LBD"/>
</dbReference>
<dbReference type="AlphaFoldDB" id="A0A642UM11"/>
<dbReference type="GO" id="GO:1990456">
    <property type="term" value="P:mitochondrion-endoplasmic reticulum membrane tethering"/>
    <property type="evidence" value="ECO:0007669"/>
    <property type="project" value="TreeGrafter"/>
</dbReference>
<dbReference type="InterPro" id="IPR027532">
    <property type="entry name" value="Mdm12"/>
</dbReference>
<evidence type="ECO:0000256" key="6">
    <source>
        <dbReference type="ARBA" id="ARBA00023121"/>
    </source>
</evidence>
<dbReference type="Pfam" id="PF26544">
    <property type="entry name" value="Mdm12"/>
    <property type="match status" value="2"/>
</dbReference>
<dbReference type="GO" id="GO:0005789">
    <property type="term" value="C:endoplasmic reticulum membrane"/>
    <property type="evidence" value="ECO:0007669"/>
    <property type="project" value="UniProtKB-SubCell"/>
</dbReference>
<dbReference type="EMBL" id="SWFS01000500">
    <property type="protein sequence ID" value="KAA8900530.1"/>
    <property type="molecule type" value="Genomic_DNA"/>
</dbReference>
<evidence type="ECO:0000256" key="8">
    <source>
        <dbReference type="ARBA" id="ARBA00023136"/>
    </source>
</evidence>
<comment type="caution">
    <text evidence="12">The sequence shown here is derived from an EMBL/GenBank/DDBJ whole genome shotgun (WGS) entry which is preliminary data.</text>
</comment>
<keyword evidence="13" id="KW-1185">Reference proteome</keyword>
<feature type="compositionally biased region" description="Polar residues" evidence="10">
    <location>
        <begin position="180"/>
        <end position="196"/>
    </location>
</feature>
<comment type="function">
    <text evidence="9">Component of the ERMES/MDM complex, which serves as a molecular tether to connect the endoplasmic reticulum (ER) and mitochondria. Components of this complex are involved in the control of mitochondrial shape and protein biogenesis, and function in nonvesicular lipid trafficking between the ER and mitochondria. MDM12 is required for the interaction of the ER-resident membrane protein MMM1 and the outer mitochondrial membrane-resident beta-barrel protein MDM10. The MDM12-MMM1 subcomplex functions in the major beta-barrel assembly pathway that is responsible for biogenesis of all mitochondrial outer membrane beta-barrel proteins, and acts in a late step after the SAM complex. The MDM10-MDM12-MMM1 subcomplex further acts in the TOM40-specific pathway after the action of the MDM12-MMM1 complex. Essential for establishing and maintaining the structure of mitochondria and maintenance of mtDNA nucleoids.</text>
</comment>
<evidence type="ECO:0000313" key="13">
    <source>
        <dbReference type="Proteomes" id="UP000761534"/>
    </source>
</evidence>
<keyword evidence="4 9" id="KW-0256">Endoplasmic reticulum</keyword>
<reference evidence="12" key="1">
    <citation type="journal article" date="2019" name="G3 (Bethesda)">
        <title>Genome Assemblies of Two Rare Opportunistic Yeast Pathogens: Diutina rugosa (syn. Candida rugosa) and Trichomonascus ciferrii (syn. Candida ciferrii).</title>
        <authorList>
            <person name="Mixao V."/>
            <person name="Saus E."/>
            <person name="Hansen A.P."/>
            <person name="Lass-Florl C."/>
            <person name="Gabaldon T."/>
        </authorList>
    </citation>
    <scope>NUCLEOTIDE SEQUENCE</scope>
    <source>
        <strain evidence="12">CBS 4856</strain>
    </source>
</reference>
<evidence type="ECO:0000256" key="4">
    <source>
        <dbReference type="ARBA" id="ARBA00022824"/>
    </source>
</evidence>
<dbReference type="HAMAP" id="MF_03104">
    <property type="entry name" value="Mdm12"/>
    <property type="match status" value="1"/>
</dbReference>
<dbReference type="GO" id="GO:0008289">
    <property type="term" value="F:lipid binding"/>
    <property type="evidence" value="ECO:0007669"/>
    <property type="project" value="UniProtKB-KW"/>
</dbReference>
<dbReference type="Proteomes" id="UP000761534">
    <property type="component" value="Unassembled WGS sequence"/>
</dbReference>
<proteinExistence type="inferred from homology"/>
<organism evidence="12 13">
    <name type="scientific">Trichomonascus ciferrii</name>
    <dbReference type="NCBI Taxonomy" id="44093"/>
    <lineage>
        <taxon>Eukaryota</taxon>
        <taxon>Fungi</taxon>
        <taxon>Dikarya</taxon>
        <taxon>Ascomycota</taxon>
        <taxon>Saccharomycotina</taxon>
        <taxon>Dipodascomycetes</taxon>
        <taxon>Dipodascales</taxon>
        <taxon>Trichomonascaceae</taxon>
        <taxon>Trichomonascus</taxon>
        <taxon>Trichomonascus ciferrii complex</taxon>
    </lineage>
</organism>
<dbReference type="GO" id="GO:0032865">
    <property type="term" value="C:ERMES complex"/>
    <property type="evidence" value="ECO:0007669"/>
    <property type="project" value="UniProtKB-UniRule"/>
</dbReference>
<sequence>MSIEIDWNRLLEDSDELSESIRSFLDDQFQKLPLPPYIKSLAVTSFSLGTVPPNITIKHISDPFPEFYSEDYDSDNSDSSLQQQPQEFEGTSNAPPPTPRPPESVRSDSTSLPSYTTEPPNNGDFVPGTIFPHSSAPLSPNSALHYFHYPFGSNLLSTIRSPLYQSLQNLPTLGVPPIRPSSTPAQSTSENNTGRSSPDGPEPASRQNGDSSKDEDIQFFLDVAYKGDMKLGVAATLLLNYPSPSFVSLPMKLIVTGLEIHSMAVLTYISRKIHFSFICDVDGEGDAVTLAGHDRIDIIKDIKIESEIGDQEGQGPVLRNVGKVEKFLLERIRALARDELAWPGWITFEF</sequence>
<evidence type="ECO:0000313" key="12">
    <source>
        <dbReference type="EMBL" id="KAA8900530.1"/>
    </source>
</evidence>
<evidence type="ECO:0000256" key="1">
    <source>
        <dbReference type="ARBA" id="ARBA00004370"/>
    </source>
</evidence>
<dbReference type="PANTHER" id="PTHR28204">
    <property type="entry name" value="MITOCHONDRIAL DISTRIBUTION AND MORPHOLOGY PROTEIN 12"/>
    <property type="match status" value="1"/>
</dbReference>
<keyword evidence="5" id="KW-0445">Lipid transport</keyword>
<feature type="domain" description="SMP-LTD" evidence="11">
    <location>
        <begin position="1"/>
        <end position="350"/>
    </location>
</feature>
<name>A0A642UM11_9ASCO</name>
<evidence type="ECO:0000256" key="3">
    <source>
        <dbReference type="ARBA" id="ARBA00022787"/>
    </source>
</evidence>
<dbReference type="GO" id="GO:0015914">
    <property type="term" value="P:phospholipid transport"/>
    <property type="evidence" value="ECO:0007669"/>
    <property type="project" value="TreeGrafter"/>
</dbReference>
<comment type="subcellular location">
    <subcellularLocation>
        <location evidence="1">Membrane</location>
    </subcellularLocation>
    <subcellularLocation>
        <location evidence="9">Mitochondrion outer membrane</location>
        <topology evidence="9">Peripheral membrane protein</topology>
        <orientation evidence="9">Cytoplasmic side</orientation>
    </subcellularLocation>
    <subcellularLocation>
        <location evidence="9">Endoplasmic reticulum membrane</location>
        <topology evidence="9">Peripheral membrane protein</topology>
        <orientation evidence="9">Cytoplasmic side</orientation>
    </subcellularLocation>
    <text evidence="9">The ERMES/MDM complex localizes to a few discrete foci (around 10 per single cell), that represent mitochondria-endoplasmic reticulum junctions. These foci are often found next to mtDNA nucleoids.</text>
</comment>
<gene>
    <name evidence="9" type="primary">MDM12</name>
    <name evidence="12" type="ORF">TRICI_006199</name>
</gene>
<evidence type="ECO:0000256" key="2">
    <source>
        <dbReference type="ARBA" id="ARBA00022448"/>
    </source>
</evidence>